<evidence type="ECO:0000256" key="4">
    <source>
        <dbReference type="ARBA" id="ARBA00022840"/>
    </source>
</evidence>
<organism evidence="8 9">
    <name type="scientific">Caligus rogercresseyi</name>
    <name type="common">Sea louse</name>
    <dbReference type="NCBI Taxonomy" id="217165"/>
    <lineage>
        <taxon>Eukaryota</taxon>
        <taxon>Metazoa</taxon>
        <taxon>Ecdysozoa</taxon>
        <taxon>Arthropoda</taxon>
        <taxon>Crustacea</taxon>
        <taxon>Multicrustacea</taxon>
        <taxon>Hexanauplia</taxon>
        <taxon>Copepoda</taxon>
        <taxon>Siphonostomatoida</taxon>
        <taxon>Caligidae</taxon>
        <taxon>Caligus</taxon>
    </lineage>
</organism>
<feature type="signal peptide" evidence="5">
    <location>
        <begin position="1"/>
        <end position="18"/>
    </location>
</feature>
<dbReference type="EMBL" id="CP045903">
    <property type="protein sequence ID" value="QQP39121.1"/>
    <property type="molecule type" value="Genomic_DNA"/>
</dbReference>
<dbReference type="SMART" id="SM00490">
    <property type="entry name" value="HELICc"/>
    <property type="match status" value="1"/>
</dbReference>
<dbReference type="GO" id="GO:0016787">
    <property type="term" value="F:hydrolase activity"/>
    <property type="evidence" value="ECO:0007669"/>
    <property type="project" value="UniProtKB-KW"/>
</dbReference>
<feature type="domain" description="Helicase C-terminal" evidence="7">
    <location>
        <begin position="156"/>
        <end position="338"/>
    </location>
</feature>
<evidence type="ECO:0000256" key="1">
    <source>
        <dbReference type="ARBA" id="ARBA00022741"/>
    </source>
</evidence>
<dbReference type="Proteomes" id="UP000595437">
    <property type="component" value="Chromosome 14"/>
</dbReference>
<evidence type="ECO:0000256" key="3">
    <source>
        <dbReference type="ARBA" id="ARBA00022806"/>
    </source>
</evidence>
<dbReference type="AlphaFoldDB" id="A0A7T8GX21"/>
<feature type="chain" id="PRO_5031461251" evidence="5">
    <location>
        <begin position="19"/>
        <end position="771"/>
    </location>
</feature>
<evidence type="ECO:0000256" key="2">
    <source>
        <dbReference type="ARBA" id="ARBA00022801"/>
    </source>
</evidence>
<gene>
    <name evidence="8" type="ORF">FKW44_019903</name>
</gene>
<dbReference type="PANTHER" id="PTHR18934:SF91">
    <property type="entry name" value="PRE-MRNA-SPLICING FACTOR ATP-DEPENDENT RNA HELICASE PRP16"/>
    <property type="match status" value="1"/>
</dbReference>
<evidence type="ECO:0000313" key="8">
    <source>
        <dbReference type="EMBL" id="QQP39121.1"/>
    </source>
</evidence>
<proteinExistence type="predicted"/>
<dbReference type="Pfam" id="PF00271">
    <property type="entry name" value="Helicase_C"/>
    <property type="match status" value="1"/>
</dbReference>
<accession>A0A7T8GX21</accession>
<dbReference type="InterPro" id="IPR014001">
    <property type="entry name" value="Helicase_ATP-bd"/>
</dbReference>
<keyword evidence="1" id="KW-0547">Nucleotide-binding</keyword>
<dbReference type="Gene3D" id="3.40.50.300">
    <property type="entry name" value="P-loop containing nucleotide triphosphate hydrolases"/>
    <property type="match status" value="2"/>
</dbReference>
<dbReference type="GO" id="GO:0003723">
    <property type="term" value="F:RNA binding"/>
    <property type="evidence" value="ECO:0007669"/>
    <property type="project" value="TreeGrafter"/>
</dbReference>
<keyword evidence="2" id="KW-0378">Hydrolase</keyword>
<reference evidence="9" key="1">
    <citation type="submission" date="2021-01" db="EMBL/GenBank/DDBJ databases">
        <title>Caligus Genome Assembly.</title>
        <authorList>
            <person name="Gallardo-Escarate C."/>
        </authorList>
    </citation>
    <scope>NUCLEOTIDE SEQUENCE [LARGE SCALE GENOMIC DNA]</scope>
</reference>
<sequence length="771" mass="88092">MLKILLIQLKIYYYLCVGLDLKNAIVATNFNEWETTYVPGVSKIVYTTNFGLLSKWRSDKQLEGIDVVIIDETHERTLSTDLLLGIMKQIHCQSRKRPIKTVIMSATIDPSIFSDYFQSSGISTSCISIPGKTFPVELIHDLVPLSQEPGHYVRRAVDKVMHIVTDNRQGDILVFLATPMEIEEASEFLKEKLTSSLKGKAPQILPLHGGVEMKDRQKLFLGNKNQQRIILSTNIAETSLTLPDIRFVVDSGRQKEFVFDLERNVGSLSLSSISKSSALQRMGRAGRTCPGVCYRLYMKEDFEDFKSSLRSGLAFIVLPRVQYPHSFDFIQPPVTNIVFLGAIKGDEESYVLTELGLQMAKLNLTPKLSQLELLLEVLIVAGVLYAGDSIFYRSTDFLIAKIRNLKFCDETITKFIFRTSKQLEKLFKMKLNIGIQSSLNFNNESNFRDNITEWIFPSFRRSLAVFSGHPMHGYINCSNGEVMALHPSCSIVCTEIQPLELICYDKVMKTSRTFIFTASLVKKDWLDEEEIKQIMNEHVQRNSVTINDSYSRLGRHSLKDFVCPRIKLLKENFKINVGASDESNFFEVRINFELGSLTSWCHTKHQDIAKTLIESLIKNTKEEAKTTETIFIPRIARSFYLKLGCGGRVLEIIDLDSLATLQVLCDVKDKSFETLAKDVKEFISTKEFKFNFKKMKRELRISFTDISEGYKAKDLLHKQFPSLKLAWSQGWNTWLTVNSKFGRSKKSIIYVQNIIKLRGIQVRLFGLILIL</sequence>
<keyword evidence="9" id="KW-1185">Reference proteome</keyword>
<dbReference type="InterPro" id="IPR027417">
    <property type="entry name" value="P-loop_NTPase"/>
</dbReference>
<keyword evidence="4" id="KW-0067">ATP-binding</keyword>
<evidence type="ECO:0000256" key="5">
    <source>
        <dbReference type="SAM" id="SignalP"/>
    </source>
</evidence>
<dbReference type="GO" id="GO:0004386">
    <property type="term" value="F:helicase activity"/>
    <property type="evidence" value="ECO:0007669"/>
    <property type="project" value="UniProtKB-KW"/>
</dbReference>
<dbReference type="OrthoDB" id="10009520at2759"/>
<evidence type="ECO:0000313" key="9">
    <source>
        <dbReference type="Proteomes" id="UP000595437"/>
    </source>
</evidence>
<dbReference type="SUPFAM" id="SSF52540">
    <property type="entry name" value="P-loop containing nucleoside triphosphate hydrolases"/>
    <property type="match status" value="2"/>
</dbReference>
<protein>
    <submittedName>
        <fullName evidence="8">Uncharacterized protein</fullName>
    </submittedName>
</protein>
<dbReference type="PANTHER" id="PTHR18934">
    <property type="entry name" value="ATP-DEPENDENT RNA HELICASE"/>
    <property type="match status" value="1"/>
</dbReference>
<feature type="domain" description="Helicase ATP-binding" evidence="6">
    <location>
        <begin position="43"/>
        <end position="126"/>
    </location>
</feature>
<keyword evidence="5" id="KW-0732">Signal</keyword>
<evidence type="ECO:0000259" key="6">
    <source>
        <dbReference type="PROSITE" id="PS51192"/>
    </source>
</evidence>
<dbReference type="PROSITE" id="PS51194">
    <property type="entry name" value="HELICASE_CTER"/>
    <property type="match status" value="1"/>
</dbReference>
<dbReference type="PROSITE" id="PS51192">
    <property type="entry name" value="HELICASE_ATP_BIND_1"/>
    <property type="match status" value="1"/>
</dbReference>
<dbReference type="GO" id="GO:0005524">
    <property type="term" value="F:ATP binding"/>
    <property type="evidence" value="ECO:0007669"/>
    <property type="project" value="UniProtKB-KW"/>
</dbReference>
<dbReference type="CDD" id="cd18791">
    <property type="entry name" value="SF2_C_RHA"/>
    <property type="match status" value="1"/>
</dbReference>
<name>A0A7T8GX21_CALRO</name>
<evidence type="ECO:0000259" key="7">
    <source>
        <dbReference type="PROSITE" id="PS51194"/>
    </source>
</evidence>
<keyword evidence="3" id="KW-0347">Helicase</keyword>
<dbReference type="InterPro" id="IPR001650">
    <property type="entry name" value="Helicase_C-like"/>
</dbReference>